<dbReference type="SMART" id="SM00710">
    <property type="entry name" value="PbH1"/>
    <property type="match status" value="4"/>
</dbReference>
<dbReference type="InterPro" id="IPR028994">
    <property type="entry name" value="Integrin_alpha_N"/>
</dbReference>
<dbReference type="InterPro" id="IPR012334">
    <property type="entry name" value="Pectin_lyas_fold"/>
</dbReference>
<dbReference type="Proteomes" id="UP001589890">
    <property type="component" value="Unassembled WGS sequence"/>
</dbReference>
<dbReference type="InterPro" id="IPR011050">
    <property type="entry name" value="Pectin_lyase_fold/virulence"/>
</dbReference>
<dbReference type="EMBL" id="JBHLTC010000020">
    <property type="protein sequence ID" value="MFC0626018.1"/>
    <property type="molecule type" value="Genomic_DNA"/>
</dbReference>
<dbReference type="Gene3D" id="2.130.10.130">
    <property type="entry name" value="Integrin alpha, N-terminal"/>
    <property type="match status" value="1"/>
</dbReference>
<evidence type="ECO:0000313" key="2">
    <source>
        <dbReference type="EMBL" id="MFC0626018.1"/>
    </source>
</evidence>
<feature type="signal peptide" evidence="1">
    <location>
        <begin position="1"/>
        <end position="38"/>
    </location>
</feature>
<dbReference type="RefSeq" id="WP_380049045.1">
    <property type="nucleotide sequence ID" value="NZ_JBHLTC010000020.1"/>
</dbReference>
<sequence length="789" mass="85853">MVRTRWLIGLYRTLAVRRGMLALVAVCLAVTGATPATAAQSGRFAAGSAMETPATSVAYGRQTVRIDQATQVQVFVDALATPNTTILLADHVELDLSGRQYLDVMPGVHIIGRRSSTNSGPRLFTTTKPAVLLRIGSGYEYHHADGVRISGIRLDGGNLGIAGASAPGPIGISVNSSVNIEIANNEIYGWAGIGVQVLDDQQRISLANATAVRIHDNYIHHNRHWRQQGYGVQANSGAYVLIERNVFDYNRHAIEASNTDGIGYLAYANLVLENGGENCCYGVPIQYTHQFDVHGTDTCGFKTYYCGEAGEYFDYRYNGLAYTSGDALKIRGEPDIGADVASNVFAKCAYGEAIVQTDGNNLKDHGNNQLCRFSELREVEARACDFDADGYPDDFRSTGSTWWFRGATRQWQHLNTEFGSNWDSQAEDLLEFRDVDGDGHCDVRHRLTGKVFGGGRSNWLVNGTEAALKRTDLVWQAAEGGGATVWELNSTLSGVARTRNLAILSGQRIVATGDFNADGNADVLTRSAAGQIAVVLLDQRGTAIAPIGDRSPIKGSVPSATSLAGTGDFNDDGRSDLLWRHGNGQLVIWFAGESGNSAKVSWNNETDTNGAPADDPAPNLAWQVKGVADFDGDGFSDILWRHEGGQVAIWFMVHGMHVGDAYPGTSDPQRLWAIQGIGDFDGDQHSDVLWRHNGGALAIWRDGQYDTGWRPSWENRPGWVVGQDWTIKSVGDFSADGKADILWRHDDGTVSIWRMNGGSYLGESARLPMDNEWSLRALGSQRIRTLFLQ</sequence>
<protein>
    <submittedName>
        <fullName evidence="2">Right-handed parallel beta-helix repeat-containing protein</fullName>
    </submittedName>
</protein>
<keyword evidence="3" id="KW-1185">Reference proteome</keyword>
<dbReference type="InterPro" id="IPR006626">
    <property type="entry name" value="PbH1"/>
</dbReference>
<evidence type="ECO:0000256" key="1">
    <source>
        <dbReference type="SAM" id="SignalP"/>
    </source>
</evidence>
<evidence type="ECO:0000313" key="3">
    <source>
        <dbReference type="Proteomes" id="UP001589890"/>
    </source>
</evidence>
<organism evidence="2 3">
    <name type="scientific">Kribbella deserti</name>
    <dbReference type="NCBI Taxonomy" id="1926257"/>
    <lineage>
        <taxon>Bacteria</taxon>
        <taxon>Bacillati</taxon>
        <taxon>Actinomycetota</taxon>
        <taxon>Actinomycetes</taxon>
        <taxon>Propionibacteriales</taxon>
        <taxon>Kribbellaceae</taxon>
        <taxon>Kribbella</taxon>
    </lineage>
</organism>
<name>A0ABV6QN29_9ACTN</name>
<dbReference type="SUPFAM" id="SSF69318">
    <property type="entry name" value="Integrin alpha N-terminal domain"/>
    <property type="match status" value="2"/>
</dbReference>
<feature type="chain" id="PRO_5045179798" evidence="1">
    <location>
        <begin position="39"/>
        <end position="789"/>
    </location>
</feature>
<proteinExistence type="predicted"/>
<dbReference type="SUPFAM" id="SSF51126">
    <property type="entry name" value="Pectin lyase-like"/>
    <property type="match status" value="1"/>
</dbReference>
<dbReference type="PANTHER" id="PTHR46580">
    <property type="entry name" value="SENSOR KINASE-RELATED"/>
    <property type="match status" value="1"/>
</dbReference>
<dbReference type="Gene3D" id="2.160.20.10">
    <property type="entry name" value="Single-stranded right-handed beta-helix, Pectin lyase-like"/>
    <property type="match status" value="1"/>
</dbReference>
<reference evidence="2 3" key="1">
    <citation type="submission" date="2024-09" db="EMBL/GenBank/DDBJ databases">
        <authorList>
            <person name="Sun Q."/>
            <person name="Mori K."/>
        </authorList>
    </citation>
    <scope>NUCLEOTIDE SEQUENCE [LARGE SCALE GENOMIC DNA]</scope>
    <source>
        <strain evidence="2 3">CGMCC 1.15906</strain>
    </source>
</reference>
<accession>A0ABV6QN29</accession>
<keyword evidence="1" id="KW-0732">Signal</keyword>
<gene>
    <name evidence="2" type="ORF">ACFFGN_18205</name>
</gene>
<dbReference type="PANTHER" id="PTHR46580:SF2">
    <property type="entry name" value="MAM DOMAIN-CONTAINING PROTEIN"/>
    <property type="match status" value="1"/>
</dbReference>
<comment type="caution">
    <text evidence="2">The sequence shown here is derived from an EMBL/GenBank/DDBJ whole genome shotgun (WGS) entry which is preliminary data.</text>
</comment>